<dbReference type="InterPro" id="IPR043128">
    <property type="entry name" value="Rev_trsase/Diguanyl_cyclase"/>
</dbReference>
<comment type="caution">
    <text evidence="1">The sequence shown here is derived from an EMBL/GenBank/DDBJ whole genome shotgun (WGS) entry which is preliminary data.</text>
</comment>
<proteinExistence type="predicted"/>
<name>A0A820IWZ6_9BILA</name>
<dbReference type="InterPro" id="IPR053134">
    <property type="entry name" value="RNA-dir_DNA_polymerase"/>
</dbReference>
<dbReference type="Gene3D" id="3.10.10.10">
    <property type="entry name" value="HIV Type 1 Reverse Transcriptase, subunit A, domain 1"/>
    <property type="match status" value="1"/>
</dbReference>
<dbReference type="AlphaFoldDB" id="A0A820IWZ6"/>
<evidence type="ECO:0000313" key="1">
    <source>
        <dbReference type="EMBL" id="CAF4313271.1"/>
    </source>
</evidence>
<dbReference type="InterPro" id="IPR043502">
    <property type="entry name" value="DNA/RNA_pol_sf"/>
</dbReference>
<protein>
    <recommendedName>
        <fullName evidence="3">Pol-like protein</fullName>
    </recommendedName>
</protein>
<feature type="non-terminal residue" evidence="1">
    <location>
        <position position="62"/>
    </location>
</feature>
<evidence type="ECO:0008006" key="3">
    <source>
        <dbReference type="Google" id="ProtNLM"/>
    </source>
</evidence>
<dbReference type="PANTHER" id="PTHR24559">
    <property type="entry name" value="TRANSPOSON TY3-I GAG-POL POLYPROTEIN"/>
    <property type="match status" value="1"/>
</dbReference>
<sequence length="62" mass="7081">MLSLLDGFFGYNQVLVSKEDHLKTTFRTKWGTYAYDKMPFGLINVGATFQRAMDIAFKGLIN</sequence>
<organism evidence="1 2">
    <name type="scientific">Adineta steineri</name>
    <dbReference type="NCBI Taxonomy" id="433720"/>
    <lineage>
        <taxon>Eukaryota</taxon>
        <taxon>Metazoa</taxon>
        <taxon>Spiralia</taxon>
        <taxon>Gnathifera</taxon>
        <taxon>Rotifera</taxon>
        <taxon>Eurotatoria</taxon>
        <taxon>Bdelloidea</taxon>
        <taxon>Adinetida</taxon>
        <taxon>Adinetidae</taxon>
        <taxon>Adineta</taxon>
    </lineage>
</organism>
<dbReference type="EMBL" id="CAJOAY010017660">
    <property type="protein sequence ID" value="CAF4313271.1"/>
    <property type="molecule type" value="Genomic_DNA"/>
</dbReference>
<dbReference type="Gene3D" id="3.30.70.270">
    <property type="match status" value="1"/>
</dbReference>
<dbReference type="PANTHER" id="PTHR24559:SF431">
    <property type="entry name" value="RNA-DIRECTED DNA POLYMERASE HOMOLOG"/>
    <property type="match status" value="1"/>
</dbReference>
<dbReference type="Proteomes" id="UP000663881">
    <property type="component" value="Unassembled WGS sequence"/>
</dbReference>
<gene>
    <name evidence="1" type="ORF">OKA104_LOCUS46842</name>
</gene>
<evidence type="ECO:0000313" key="2">
    <source>
        <dbReference type="Proteomes" id="UP000663881"/>
    </source>
</evidence>
<dbReference type="SUPFAM" id="SSF56672">
    <property type="entry name" value="DNA/RNA polymerases"/>
    <property type="match status" value="1"/>
</dbReference>
<reference evidence="1" key="1">
    <citation type="submission" date="2021-02" db="EMBL/GenBank/DDBJ databases">
        <authorList>
            <person name="Nowell W R."/>
        </authorList>
    </citation>
    <scope>NUCLEOTIDE SEQUENCE</scope>
</reference>
<accession>A0A820IWZ6</accession>